<dbReference type="InterPro" id="IPR011990">
    <property type="entry name" value="TPR-like_helical_dom_sf"/>
</dbReference>
<dbReference type="SUPFAM" id="SSF48452">
    <property type="entry name" value="TPR-like"/>
    <property type="match status" value="3"/>
</dbReference>
<dbReference type="SMART" id="SM00028">
    <property type="entry name" value="TPR"/>
    <property type="match status" value="5"/>
</dbReference>
<proteinExistence type="predicted"/>
<evidence type="ECO:0000256" key="3">
    <source>
        <dbReference type="ARBA" id="ARBA00022737"/>
    </source>
</evidence>
<evidence type="ECO:0000256" key="6">
    <source>
        <dbReference type="SAM" id="MobiDB-lite"/>
    </source>
</evidence>
<dbReference type="InterPro" id="IPR019734">
    <property type="entry name" value="TPR_rpt"/>
</dbReference>
<feature type="compositionally biased region" description="Low complexity" evidence="6">
    <location>
        <begin position="362"/>
        <end position="372"/>
    </location>
</feature>
<feature type="region of interest" description="Disordered" evidence="6">
    <location>
        <begin position="570"/>
        <end position="628"/>
    </location>
</feature>
<dbReference type="EMBL" id="BMAT01001508">
    <property type="protein sequence ID" value="GFR87401.1"/>
    <property type="molecule type" value="Genomic_DNA"/>
</dbReference>
<feature type="compositionally biased region" description="Basic and acidic residues" evidence="6">
    <location>
        <begin position="786"/>
        <end position="797"/>
    </location>
</feature>
<dbReference type="PANTHER" id="PTHR45984">
    <property type="entry name" value="RNA (RNA) POLYMERASE II ASSOCIATED PROTEIN HOMOLOG"/>
    <property type="match status" value="1"/>
</dbReference>
<dbReference type="Proteomes" id="UP000762676">
    <property type="component" value="Unassembled WGS sequence"/>
</dbReference>
<dbReference type="InterPro" id="IPR051982">
    <property type="entry name" value="CiliaryAsmbly_MitoImport"/>
</dbReference>
<evidence type="ECO:0000313" key="9">
    <source>
        <dbReference type="Proteomes" id="UP000762676"/>
    </source>
</evidence>
<dbReference type="GO" id="GO:0006626">
    <property type="term" value="P:protein targeting to mitochondrion"/>
    <property type="evidence" value="ECO:0007669"/>
    <property type="project" value="TreeGrafter"/>
</dbReference>
<feature type="repeat" description="TPR" evidence="5">
    <location>
        <begin position="223"/>
        <end position="256"/>
    </location>
</feature>
<feature type="compositionally biased region" description="Acidic residues" evidence="6">
    <location>
        <begin position="288"/>
        <end position="303"/>
    </location>
</feature>
<feature type="region of interest" description="Disordered" evidence="6">
    <location>
        <begin position="68"/>
        <end position="87"/>
    </location>
</feature>
<dbReference type="GO" id="GO:0005739">
    <property type="term" value="C:mitochondrion"/>
    <property type="evidence" value="ECO:0007669"/>
    <property type="project" value="TreeGrafter"/>
</dbReference>
<dbReference type="AlphaFoldDB" id="A0AAV4GQ56"/>
<gene>
    <name evidence="8" type="ORF">ElyMa_000746400</name>
</gene>
<feature type="compositionally biased region" description="Polar residues" evidence="6">
    <location>
        <begin position="309"/>
        <end position="323"/>
    </location>
</feature>
<name>A0AAV4GQ56_9GAST</name>
<keyword evidence="3" id="KW-0677">Repeat</keyword>
<sequence length="971" mass="108047">MSSNIHVEGQTTKKYNLPLSHLDYKYIESCNNPKEIEKIVNVLRSGDEGKFPDLENFAEKRLKELNPKSRALRKDGPILQPGDLSGGDWKSIEEDLKNWTNSMHDQSPVKSPTLNRPVADIVEGDENLPPIRSGNVVLEGKKQKREENVKKRVMPRDYKEWDKVDIDAELEKVDNSDTNLKEKSKRKDTNLTSQVDTSDLKLESWDKAIKDCNKVLSFEKDNIKALLRRGTAFKSKKDFKKAAFDFEKVLAMEPNNKKAEALLAETQKELEKEEKTRQEKGGRRMVIEEVESEDEEEIEEVEVEAVNGHSVQNEVISKPTTDSKPMDEVPLSHDSNLTNQQKSVSPSQKLESSLSPQEVLDSQVSNSVVSNQAQCSLPSESQNHALSEDCCAPSALSSTAETSSQPSPSLSSPQITKIPSSLPEPSEQAPPASATEADADSFSRPQYVQTSLPLEVQRLKDEGNQLFRSGQYADAIEKYSRAVTKIEKGESKGEIFKIGYAEAYVDYKHAISIDSTADQAHQGASRCQSSLQMSYGSKTWREKIPNLVLVQPWEIPLIVDEAGMHRSMSSSVSLSDKANISNTTTDQPANGESQEKPILESANTTTAPAVSQQSNESTQSEKIRPTSPEDFEEVKAKGNLHVQKGQFAEAIKCYSKCISLKPDQVACYTNRALCYLKLNQASDAATDCEMALQMEPKNPKALYRRALARKMTQQYKLSLQDLVELLKLEPKNTAAQKEMDSIKKLYKEELESLKQQKKATEQETKDPKGRKKMKIEEVDEEDDEERPARGKGSEKSKFQNKSRSASGAKTKGSNGRGGGGCCAASPESPIAQDQPVAPPCAPRLMKTTPYEFCQAWNSLKPCQGVQPYAEILRQLTPADLPTVISNKLDGQMLQIIVKCVHEEIVLKGENNRGYEILNNLCEVPRFSTVAMFMSGKEKKEVSSVLAILSKTPSSAYSSMDIARLKSKYSVK</sequence>
<feature type="compositionally biased region" description="Polar residues" evidence="6">
    <location>
        <begin position="576"/>
        <end position="592"/>
    </location>
</feature>
<feature type="repeat" description="TPR" evidence="5">
    <location>
        <begin position="631"/>
        <end position="664"/>
    </location>
</feature>
<feature type="region of interest" description="Disordered" evidence="6">
    <location>
        <begin position="121"/>
        <end position="151"/>
    </location>
</feature>
<evidence type="ECO:0000256" key="5">
    <source>
        <dbReference type="PROSITE-ProRule" id="PRU00339"/>
    </source>
</evidence>
<feature type="compositionally biased region" description="Basic and acidic residues" evidence="6">
    <location>
        <begin position="269"/>
        <end position="287"/>
    </location>
</feature>
<keyword evidence="4 5" id="KW-0802">TPR repeat</keyword>
<dbReference type="Pfam" id="PF13877">
    <property type="entry name" value="RPAP3_C"/>
    <property type="match status" value="1"/>
</dbReference>
<feature type="compositionally biased region" description="Polar residues" evidence="6">
    <location>
        <begin position="333"/>
        <end position="356"/>
    </location>
</feature>
<dbReference type="GO" id="GO:0005829">
    <property type="term" value="C:cytosol"/>
    <property type="evidence" value="ECO:0007669"/>
    <property type="project" value="TreeGrafter"/>
</dbReference>
<dbReference type="InterPro" id="IPR025986">
    <property type="entry name" value="RPAP3-like_C"/>
</dbReference>
<feature type="region of interest" description="Disordered" evidence="6">
    <location>
        <begin position="753"/>
        <end position="835"/>
    </location>
</feature>
<feature type="compositionally biased region" description="Basic and acidic residues" evidence="6">
    <location>
        <begin position="172"/>
        <end position="189"/>
    </location>
</feature>
<feature type="compositionally biased region" description="Basic and acidic residues" evidence="6">
    <location>
        <begin position="139"/>
        <end position="151"/>
    </location>
</feature>
<evidence type="ECO:0000256" key="2">
    <source>
        <dbReference type="ARBA" id="ARBA00022490"/>
    </source>
</evidence>
<dbReference type="Pfam" id="PF13414">
    <property type="entry name" value="TPR_11"/>
    <property type="match status" value="1"/>
</dbReference>
<dbReference type="Gene3D" id="1.25.40.10">
    <property type="entry name" value="Tetratricopeptide repeat domain"/>
    <property type="match status" value="3"/>
</dbReference>
<feature type="compositionally biased region" description="Polar residues" evidence="6">
    <location>
        <begin position="601"/>
        <end position="618"/>
    </location>
</feature>
<evidence type="ECO:0000313" key="8">
    <source>
        <dbReference type="EMBL" id="GFR87401.1"/>
    </source>
</evidence>
<feature type="compositionally biased region" description="Basic and acidic residues" evidence="6">
    <location>
        <begin position="753"/>
        <end position="767"/>
    </location>
</feature>
<dbReference type="PROSITE" id="PS50005">
    <property type="entry name" value="TPR"/>
    <property type="match status" value="2"/>
</dbReference>
<feature type="compositionally biased region" description="Polar residues" evidence="6">
    <location>
        <begin position="373"/>
        <end position="385"/>
    </location>
</feature>
<comment type="caution">
    <text evidence="8">The sequence shown here is derived from an EMBL/GenBank/DDBJ whole genome shotgun (WGS) entry which is preliminary data.</text>
</comment>
<feature type="compositionally biased region" description="Low complexity" evidence="6">
    <location>
        <begin position="403"/>
        <end position="436"/>
    </location>
</feature>
<comment type="subcellular location">
    <subcellularLocation>
        <location evidence="1">Cytoplasm</location>
    </subcellularLocation>
</comment>
<feature type="domain" description="RNA-polymerase II-associated protein 3-like C-terminal" evidence="7">
    <location>
        <begin position="847"/>
        <end position="938"/>
    </location>
</feature>
<keyword evidence="9" id="KW-1185">Reference proteome</keyword>
<dbReference type="PANTHER" id="PTHR45984:SF1">
    <property type="entry name" value="SPAG1 AXONEMAL DYNEIN ASSEMBLY FACTOR"/>
    <property type="match status" value="1"/>
</dbReference>
<organism evidence="8 9">
    <name type="scientific">Elysia marginata</name>
    <dbReference type="NCBI Taxonomy" id="1093978"/>
    <lineage>
        <taxon>Eukaryota</taxon>
        <taxon>Metazoa</taxon>
        <taxon>Spiralia</taxon>
        <taxon>Lophotrochozoa</taxon>
        <taxon>Mollusca</taxon>
        <taxon>Gastropoda</taxon>
        <taxon>Heterobranchia</taxon>
        <taxon>Euthyneura</taxon>
        <taxon>Panpulmonata</taxon>
        <taxon>Sacoglossa</taxon>
        <taxon>Placobranchoidea</taxon>
        <taxon>Plakobranchidae</taxon>
        <taxon>Elysia</taxon>
    </lineage>
</organism>
<dbReference type="GO" id="GO:0031072">
    <property type="term" value="F:heat shock protein binding"/>
    <property type="evidence" value="ECO:0007669"/>
    <property type="project" value="TreeGrafter"/>
</dbReference>
<feature type="region of interest" description="Disordered" evidence="6">
    <location>
        <begin position="172"/>
        <end position="196"/>
    </location>
</feature>
<keyword evidence="2" id="KW-0963">Cytoplasm</keyword>
<reference evidence="8 9" key="1">
    <citation type="journal article" date="2021" name="Elife">
        <title>Chloroplast acquisition without the gene transfer in kleptoplastic sea slugs, Plakobranchus ocellatus.</title>
        <authorList>
            <person name="Maeda T."/>
            <person name="Takahashi S."/>
            <person name="Yoshida T."/>
            <person name="Shimamura S."/>
            <person name="Takaki Y."/>
            <person name="Nagai Y."/>
            <person name="Toyoda A."/>
            <person name="Suzuki Y."/>
            <person name="Arimoto A."/>
            <person name="Ishii H."/>
            <person name="Satoh N."/>
            <person name="Nishiyama T."/>
            <person name="Hasebe M."/>
            <person name="Maruyama T."/>
            <person name="Minagawa J."/>
            <person name="Obokata J."/>
            <person name="Shigenobu S."/>
        </authorList>
    </citation>
    <scope>NUCLEOTIDE SEQUENCE [LARGE SCALE GENOMIC DNA]</scope>
</reference>
<accession>A0AAV4GQ56</accession>
<protein>
    <submittedName>
        <fullName evidence="8">Sperm-associated antigen 1-like</fullName>
    </submittedName>
</protein>
<evidence type="ECO:0000259" key="7">
    <source>
        <dbReference type="Pfam" id="PF13877"/>
    </source>
</evidence>
<evidence type="ECO:0000256" key="1">
    <source>
        <dbReference type="ARBA" id="ARBA00004496"/>
    </source>
</evidence>
<evidence type="ECO:0000256" key="4">
    <source>
        <dbReference type="ARBA" id="ARBA00022803"/>
    </source>
</evidence>
<dbReference type="Pfam" id="PF13181">
    <property type="entry name" value="TPR_8"/>
    <property type="match status" value="1"/>
</dbReference>
<feature type="region of interest" description="Disordered" evidence="6">
    <location>
        <begin position="269"/>
        <end position="444"/>
    </location>
</feature>